<dbReference type="PANTHER" id="PTHR37322:SF3">
    <property type="entry name" value="CHONDROITIN SULFATE ABC EXOLYASE"/>
    <property type="match status" value="1"/>
</dbReference>
<dbReference type="Proteomes" id="UP001163046">
    <property type="component" value="Unassembled WGS sequence"/>
</dbReference>
<evidence type="ECO:0000313" key="4">
    <source>
        <dbReference type="Proteomes" id="UP001163046"/>
    </source>
</evidence>
<dbReference type="Gene3D" id="1.50.10.100">
    <property type="entry name" value="Chondroitin AC/alginate lyase"/>
    <property type="match status" value="1"/>
</dbReference>
<organism evidence="3 4">
    <name type="scientific">Desmophyllum pertusum</name>
    <dbReference type="NCBI Taxonomy" id="174260"/>
    <lineage>
        <taxon>Eukaryota</taxon>
        <taxon>Metazoa</taxon>
        <taxon>Cnidaria</taxon>
        <taxon>Anthozoa</taxon>
        <taxon>Hexacorallia</taxon>
        <taxon>Scleractinia</taxon>
        <taxon>Caryophylliina</taxon>
        <taxon>Caryophylliidae</taxon>
        <taxon>Desmophyllum</taxon>
    </lineage>
</organism>
<dbReference type="Gene3D" id="3.80.10.10">
    <property type="entry name" value="Ribonuclease Inhibitor"/>
    <property type="match status" value="1"/>
</dbReference>
<evidence type="ECO:0000256" key="1">
    <source>
        <dbReference type="SAM" id="SignalP"/>
    </source>
</evidence>
<dbReference type="EMBL" id="MU827311">
    <property type="protein sequence ID" value="KAJ7360113.1"/>
    <property type="molecule type" value="Genomic_DNA"/>
</dbReference>
<dbReference type="InterPro" id="IPR039174">
    <property type="entry name" value="Chondroitin_ABC_lyase"/>
</dbReference>
<reference evidence="3" key="1">
    <citation type="submission" date="2023-01" db="EMBL/GenBank/DDBJ databases">
        <title>Genome assembly of the deep-sea coral Lophelia pertusa.</title>
        <authorList>
            <person name="Herrera S."/>
            <person name="Cordes E."/>
        </authorList>
    </citation>
    <scope>NUCLEOTIDE SEQUENCE</scope>
    <source>
        <strain evidence="3">USNM1676648</strain>
        <tissue evidence="3">Polyp</tissue>
    </source>
</reference>
<dbReference type="InterPro" id="IPR008929">
    <property type="entry name" value="Chondroitin_lyas"/>
</dbReference>
<keyword evidence="4" id="KW-1185">Reference proteome</keyword>
<feature type="signal peptide" evidence="1">
    <location>
        <begin position="1"/>
        <end position="22"/>
    </location>
</feature>
<dbReference type="GO" id="GO:0006027">
    <property type="term" value="P:glycosaminoglycan catabolic process"/>
    <property type="evidence" value="ECO:0007669"/>
    <property type="project" value="InterPro"/>
</dbReference>
<keyword evidence="1" id="KW-0732">Signal</keyword>
<gene>
    <name evidence="3" type="ORF">OS493_018098</name>
</gene>
<protein>
    <recommendedName>
        <fullName evidence="2">F-box domain-containing protein</fullName>
    </recommendedName>
</protein>
<dbReference type="SUPFAM" id="SSF52047">
    <property type="entry name" value="RNI-like"/>
    <property type="match status" value="1"/>
</dbReference>
<dbReference type="PANTHER" id="PTHR37322">
    <property type="match status" value="1"/>
</dbReference>
<dbReference type="InterPro" id="IPR001810">
    <property type="entry name" value="F-box_dom"/>
</dbReference>
<feature type="chain" id="PRO_5040723562" description="F-box domain-containing protein" evidence="1">
    <location>
        <begin position="23"/>
        <end position="415"/>
    </location>
</feature>
<accession>A0A9X0CJV4</accession>
<sequence>MIPFVILVLVFRFINLNDLARAAGACFEWWRLIKRHRMIESGDWEDLDLSGTGKLYCFIPRRTFRSLTRLNLASTQVSNHHFQQMMRPYTSLEILDISNCPALDQISIFQAKESLRDLQRIVISGNTQFTIMAIACLCSCPEIVSIEAHGLKFSAEELLFLSKTFESVGSGNLELETADGYNPLKLATPTDIAELIPSQDKLDDLTLIEKRLENWFVNQSQSSVQFTGNVKKRFDSLPVDTSHVEFGTLSIARGTDGVITGIPLYATASEYDHREFGYAIPRVLLPMALDYHIRSRAVDVNEMAAEELSNLNGDVANKTAATMRIAGGDLTMQQTFTNALGSTTPYTVENVKEAIGTLNDKRKERLLLLLDYIEDQGEYYVRLPNAIEHQSFDWCSIGFLFDFVRLDTTGFSSRV</sequence>
<dbReference type="PROSITE" id="PS50181">
    <property type="entry name" value="FBOX"/>
    <property type="match status" value="1"/>
</dbReference>
<proteinExistence type="predicted"/>
<dbReference type="OrthoDB" id="10470105at2759"/>
<comment type="caution">
    <text evidence="3">The sequence shown here is derived from an EMBL/GenBank/DDBJ whole genome shotgun (WGS) entry which is preliminary data.</text>
</comment>
<dbReference type="InterPro" id="IPR032675">
    <property type="entry name" value="LRR_dom_sf"/>
</dbReference>
<feature type="domain" description="F-box" evidence="2">
    <location>
        <begin position="1"/>
        <end position="47"/>
    </location>
</feature>
<evidence type="ECO:0000313" key="3">
    <source>
        <dbReference type="EMBL" id="KAJ7360113.1"/>
    </source>
</evidence>
<name>A0A9X0CJV4_9CNID</name>
<evidence type="ECO:0000259" key="2">
    <source>
        <dbReference type="PROSITE" id="PS50181"/>
    </source>
</evidence>
<dbReference type="AlphaFoldDB" id="A0A9X0CJV4"/>